<sequence>MESQRGTPHRCSPFKRSTHIVFRPQLHSSARRTSPHQIRKDSGPSPYPQARDCQQLPVPQLCSETQASAAATPALQQRRCDANTPSLNVAPSLDTIKPLSPLTFNLPSPAKSLKKDRKDKENKPSTGPVVASLWESRSPVLAPNHLPRSRTLLPND</sequence>
<evidence type="ECO:0000256" key="1">
    <source>
        <dbReference type="SAM" id="MobiDB-lite"/>
    </source>
</evidence>
<dbReference type="Proteomes" id="UP000307440">
    <property type="component" value="Unassembled WGS sequence"/>
</dbReference>
<organism evidence="2 3">
    <name type="scientific">Coprinopsis marcescibilis</name>
    <name type="common">Agaric fungus</name>
    <name type="synonym">Psathyrella marcescibilis</name>
    <dbReference type="NCBI Taxonomy" id="230819"/>
    <lineage>
        <taxon>Eukaryota</taxon>
        <taxon>Fungi</taxon>
        <taxon>Dikarya</taxon>
        <taxon>Basidiomycota</taxon>
        <taxon>Agaricomycotina</taxon>
        <taxon>Agaricomycetes</taxon>
        <taxon>Agaricomycetidae</taxon>
        <taxon>Agaricales</taxon>
        <taxon>Agaricineae</taxon>
        <taxon>Psathyrellaceae</taxon>
        <taxon>Coprinopsis</taxon>
    </lineage>
</organism>
<dbReference type="EMBL" id="ML210202">
    <property type="protein sequence ID" value="TFK24321.1"/>
    <property type="molecule type" value="Genomic_DNA"/>
</dbReference>
<evidence type="ECO:0000313" key="3">
    <source>
        <dbReference type="Proteomes" id="UP000307440"/>
    </source>
</evidence>
<evidence type="ECO:0000313" key="2">
    <source>
        <dbReference type="EMBL" id="TFK24321.1"/>
    </source>
</evidence>
<keyword evidence="3" id="KW-1185">Reference proteome</keyword>
<protein>
    <submittedName>
        <fullName evidence="2">Uncharacterized protein</fullName>
    </submittedName>
</protein>
<feature type="region of interest" description="Disordered" evidence="1">
    <location>
        <begin position="1"/>
        <end position="56"/>
    </location>
</feature>
<name>A0A5C3KUK5_COPMA</name>
<gene>
    <name evidence="2" type="ORF">FA15DRAFT_704655</name>
</gene>
<proteinExistence type="predicted"/>
<dbReference type="AlphaFoldDB" id="A0A5C3KUK5"/>
<reference evidence="2 3" key="1">
    <citation type="journal article" date="2019" name="Nat. Ecol. Evol.">
        <title>Megaphylogeny resolves global patterns of mushroom evolution.</title>
        <authorList>
            <person name="Varga T."/>
            <person name="Krizsan K."/>
            <person name="Foldi C."/>
            <person name="Dima B."/>
            <person name="Sanchez-Garcia M."/>
            <person name="Sanchez-Ramirez S."/>
            <person name="Szollosi G.J."/>
            <person name="Szarkandi J.G."/>
            <person name="Papp V."/>
            <person name="Albert L."/>
            <person name="Andreopoulos W."/>
            <person name="Angelini C."/>
            <person name="Antonin V."/>
            <person name="Barry K.W."/>
            <person name="Bougher N.L."/>
            <person name="Buchanan P."/>
            <person name="Buyck B."/>
            <person name="Bense V."/>
            <person name="Catcheside P."/>
            <person name="Chovatia M."/>
            <person name="Cooper J."/>
            <person name="Damon W."/>
            <person name="Desjardin D."/>
            <person name="Finy P."/>
            <person name="Geml J."/>
            <person name="Haridas S."/>
            <person name="Hughes K."/>
            <person name="Justo A."/>
            <person name="Karasinski D."/>
            <person name="Kautmanova I."/>
            <person name="Kiss B."/>
            <person name="Kocsube S."/>
            <person name="Kotiranta H."/>
            <person name="LaButti K.M."/>
            <person name="Lechner B.E."/>
            <person name="Liimatainen K."/>
            <person name="Lipzen A."/>
            <person name="Lukacs Z."/>
            <person name="Mihaltcheva S."/>
            <person name="Morgado L.N."/>
            <person name="Niskanen T."/>
            <person name="Noordeloos M.E."/>
            <person name="Ohm R.A."/>
            <person name="Ortiz-Santana B."/>
            <person name="Ovrebo C."/>
            <person name="Racz N."/>
            <person name="Riley R."/>
            <person name="Savchenko A."/>
            <person name="Shiryaev A."/>
            <person name="Soop K."/>
            <person name="Spirin V."/>
            <person name="Szebenyi C."/>
            <person name="Tomsovsky M."/>
            <person name="Tulloss R.E."/>
            <person name="Uehling J."/>
            <person name="Grigoriev I.V."/>
            <person name="Vagvolgyi C."/>
            <person name="Papp T."/>
            <person name="Martin F.M."/>
            <person name="Miettinen O."/>
            <person name="Hibbett D.S."/>
            <person name="Nagy L.G."/>
        </authorList>
    </citation>
    <scope>NUCLEOTIDE SEQUENCE [LARGE SCALE GENOMIC DNA]</scope>
    <source>
        <strain evidence="2 3">CBS 121175</strain>
    </source>
</reference>
<accession>A0A5C3KUK5</accession>
<feature type="region of interest" description="Disordered" evidence="1">
    <location>
        <begin position="83"/>
        <end position="156"/>
    </location>
</feature>
<dbReference type="OrthoDB" id="2563277at2759"/>